<evidence type="ECO:0000313" key="2">
    <source>
        <dbReference type="EMBL" id="MFC7616473.1"/>
    </source>
</evidence>
<reference evidence="3" key="1">
    <citation type="journal article" date="2019" name="Int. J. Syst. Evol. Microbiol.">
        <title>The Global Catalogue of Microorganisms (GCM) 10K type strain sequencing project: providing services to taxonomists for standard genome sequencing and annotation.</title>
        <authorList>
            <consortium name="The Broad Institute Genomics Platform"/>
            <consortium name="The Broad Institute Genome Sequencing Center for Infectious Disease"/>
            <person name="Wu L."/>
            <person name="Ma J."/>
        </authorList>
    </citation>
    <scope>NUCLEOTIDE SEQUENCE [LARGE SCALE GENOMIC DNA]</scope>
    <source>
        <strain evidence="3">JCM 17695</strain>
    </source>
</reference>
<accession>A0ABW2TVK1</accession>
<feature type="region of interest" description="Disordered" evidence="1">
    <location>
        <begin position="82"/>
        <end position="102"/>
    </location>
</feature>
<evidence type="ECO:0000256" key="1">
    <source>
        <dbReference type="SAM" id="MobiDB-lite"/>
    </source>
</evidence>
<dbReference type="Proteomes" id="UP001596512">
    <property type="component" value="Unassembled WGS sequence"/>
</dbReference>
<organism evidence="2 3">
    <name type="scientific">Actinokineospora soli</name>
    <dbReference type="NCBI Taxonomy" id="1048753"/>
    <lineage>
        <taxon>Bacteria</taxon>
        <taxon>Bacillati</taxon>
        <taxon>Actinomycetota</taxon>
        <taxon>Actinomycetes</taxon>
        <taxon>Pseudonocardiales</taxon>
        <taxon>Pseudonocardiaceae</taxon>
        <taxon>Actinokineospora</taxon>
    </lineage>
</organism>
<dbReference type="EMBL" id="JBHTEY010000004">
    <property type="protein sequence ID" value="MFC7616473.1"/>
    <property type="molecule type" value="Genomic_DNA"/>
</dbReference>
<comment type="caution">
    <text evidence="2">The sequence shown here is derived from an EMBL/GenBank/DDBJ whole genome shotgun (WGS) entry which is preliminary data.</text>
</comment>
<name>A0ABW2TVK1_9PSEU</name>
<gene>
    <name evidence="2" type="ORF">ACFQV2_26410</name>
</gene>
<feature type="compositionally biased region" description="Low complexity" evidence="1">
    <location>
        <begin position="82"/>
        <end position="94"/>
    </location>
</feature>
<sequence length="122" mass="12969">MSTRELGDFGGKCPACGHPFGVPPEQVGMVFPSFRLEVCDNDGSQAEWRLSLFGVNRWWVSDGFSPTASATRTGCAATATCSSSTPGSTAATRPRSGGCSASRWPRRWAASRRARATCCCGR</sequence>
<proteinExistence type="predicted"/>
<protein>
    <submittedName>
        <fullName evidence="2">Uncharacterized protein</fullName>
    </submittedName>
</protein>
<evidence type="ECO:0000313" key="3">
    <source>
        <dbReference type="Proteomes" id="UP001596512"/>
    </source>
</evidence>
<keyword evidence="3" id="KW-1185">Reference proteome</keyword>